<reference evidence="5 6" key="1">
    <citation type="journal article" date="2018" name="Front. Plant Sci.">
        <title>Red Clover (Trifolium pratense) and Zigzag Clover (T. medium) - A Picture of Genomic Similarities and Differences.</title>
        <authorList>
            <person name="Dluhosova J."/>
            <person name="Istvanek J."/>
            <person name="Nedelnik J."/>
            <person name="Repkova J."/>
        </authorList>
    </citation>
    <scope>NUCLEOTIDE SEQUENCE [LARGE SCALE GENOMIC DNA]</scope>
    <source>
        <strain evidence="6">cv. 10/8</strain>
        <tissue evidence="5">Leaf</tissue>
    </source>
</reference>
<feature type="domain" description="SKP1 component POZ" evidence="4">
    <location>
        <begin position="13"/>
        <end position="70"/>
    </location>
</feature>
<organism evidence="5 6">
    <name type="scientific">Trifolium medium</name>
    <dbReference type="NCBI Taxonomy" id="97028"/>
    <lineage>
        <taxon>Eukaryota</taxon>
        <taxon>Viridiplantae</taxon>
        <taxon>Streptophyta</taxon>
        <taxon>Embryophyta</taxon>
        <taxon>Tracheophyta</taxon>
        <taxon>Spermatophyta</taxon>
        <taxon>Magnoliopsida</taxon>
        <taxon>eudicotyledons</taxon>
        <taxon>Gunneridae</taxon>
        <taxon>Pentapetalae</taxon>
        <taxon>rosids</taxon>
        <taxon>fabids</taxon>
        <taxon>Fabales</taxon>
        <taxon>Fabaceae</taxon>
        <taxon>Papilionoideae</taxon>
        <taxon>50 kb inversion clade</taxon>
        <taxon>NPAAA clade</taxon>
        <taxon>Hologalegina</taxon>
        <taxon>IRL clade</taxon>
        <taxon>Trifolieae</taxon>
        <taxon>Trifolium</taxon>
    </lineage>
</organism>
<comment type="pathway">
    <text evidence="1">Protein modification; protein ubiquitination.</text>
</comment>
<evidence type="ECO:0000259" key="4">
    <source>
        <dbReference type="Pfam" id="PF03931"/>
    </source>
</evidence>
<dbReference type="PANTHER" id="PTHR11165">
    <property type="entry name" value="SKP1"/>
    <property type="match status" value="1"/>
</dbReference>
<proteinExistence type="inferred from homology"/>
<dbReference type="SMART" id="SM00512">
    <property type="entry name" value="Skp1"/>
    <property type="match status" value="1"/>
</dbReference>
<comment type="caution">
    <text evidence="5">The sequence shown here is derived from an EMBL/GenBank/DDBJ whole genome shotgun (WGS) entry which is preliminary data.</text>
</comment>
<sequence length="125" mass="14106">MMAQKASSSASPKKFSLKTADGDVFEIEAAIAKQMTTVQDFIDKDENIVVIPLSNVFNKELSKIIEYCEKCVTGEITKDFEMEYVKDLSDDEVKVLGVATYHLNEEAKLREELAWTFIGVEEDDN</sequence>
<evidence type="ECO:0000256" key="2">
    <source>
        <dbReference type="ARBA" id="ARBA00009993"/>
    </source>
</evidence>
<keyword evidence="6" id="KW-1185">Reference proteome</keyword>
<evidence type="ECO:0000313" key="5">
    <source>
        <dbReference type="EMBL" id="MCI06590.1"/>
    </source>
</evidence>
<dbReference type="GO" id="GO:0006511">
    <property type="term" value="P:ubiquitin-dependent protein catabolic process"/>
    <property type="evidence" value="ECO:0007669"/>
    <property type="project" value="InterPro"/>
</dbReference>
<evidence type="ECO:0000256" key="3">
    <source>
        <dbReference type="ARBA" id="ARBA00022786"/>
    </source>
</evidence>
<dbReference type="InterPro" id="IPR001232">
    <property type="entry name" value="SKP1-like"/>
</dbReference>
<dbReference type="InterPro" id="IPR016897">
    <property type="entry name" value="SKP1"/>
</dbReference>
<evidence type="ECO:0000313" key="6">
    <source>
        <dbReference type="Proteomes" id="UP000265520"/>
    </source>
</evidence>
<dbReference type="AlphaFoldDB" id="A0A392P5B1"/>
<dbReference type="GO" id="GO:0009867">
    <property type="term" value="P:jasmonic acid mediated signaling pathway"/>
    <property type="evidence" value="ECO:0007669"/>
    <property type="project" value="UniProtKB-ARBA"/>
</dbReference>
<dbReference type="EMBL" id="LXQA010062343">
    <property type="protein sequence ID" value="MCI06590.1"/>
    <property type="molecule type" value="Genomic_DNA"/>
</dbReference>
<dbReference type="Proteomes" id="UP000265520">
    <property type="component" value="Unassembled WGS sequence"/>
</dbReference>
<dbReference type="InterPro" id="IPR016073">
    <property type="entry name" value="Skp1_comp_POZ"/>
</dbReference>
<dbReference type="Gene3D" id="3.30.710.10">
    <property type="entry name" value="Potassium Channel Kv1.1, Chain A"/>
    <property type="match status" value="1"/>
</dbReference>
<evidence type="ECO:0000256" key="1">
    <source>
        <dbReference type="ARBA" id="ARBA00004906"/>
    </source>
</evidence>
<dbReference type="GO" id="GO:0016567">
    <property type="term" value="P:protein ubiquitination"/>
    <property type="evidence" value="ECO:0007669"/>
    <property type="project" value="UniProtKB-UniPathway"/>
</dbReference>
<dbReference type="Pfam" id="PF03931">
    <property type="entry name" value="Skp1_POZ"/>
    <property type="match status" value="1"/>
</dbReference>
<name>A0A392P5B1_9FABA</name>
<keyword evidence="3" id="KW-0833">Ubl conjugation pathway</keyword>
<accession>A0A392P5B1</accession>
<dbReference type="UniPathway" id="UPA00143"/>
<comment type="similarity">
    <text evidence="2">Belongs to the SKP1 family.</text>
</comment>
<dbReference type="SUPFAM" id="SSF54695">
    <property type="entry name" value="POZ domain"/>
    <property type="match status" value="1"/>
</dbReference>
<protein>
    <submittedName>
        <fullName evidence="5">SKP1-like protein 14-like</fullName>
    </submittedName>
</protein>
<dbReference type="InterPro" id="IPR011333">
    <property type="entry name" value="SKP1/BTB/POZ_sf"/>
</dbReference>